<dbReference type="SUPFAM" id="SSF46785">
    <property type="entry name" value="Winged helix' DNA-binding domain"/>
    <property type="match status" value="1"/>
</dbReference>
<dbReference type="Proteomes" id="UP000824230">
    <property type="component" value="Unassembled WGS sequence"/>
</dbReference>
<dbReference type="Pfam" id="PF14277">
    <property type="entry name" value="DUF4364"/>
    <property type="match status" value="1"/>
</dbReference>
<gene>
    <name evidence="1" type="ORF">H9738_00550</name>
</gene>
<accession>A0A9D2AL54</accession>
<protein>
    <submittedName>
        <fullName evidence="1">DUF4364 family protein</fullName>
    </submittedName>
</protein>
<dbReference type="InterPro" id="IPR025374">
    <property type="entry name" value="DUF4364"/>
</dbReference>
<dbReference type="InterPro" id="IPR036390">
    <property type="entry name" value="WH_DNA-bd_sf"/>
</dbReference>
<reference evidence="1" key="2">
    <citation type="submission" date="2021-04" db="EMBL/GenBank/DDBJ databases">
        <authorList>
            <person name="Gilroy R."/>
        </authorList>
    </citation>
    <scope>NUCLEOTIDE SEQUENCE</scope>
    <source>
        <strain evidence="1">ChiHjej12B11-1927</strain>
    </source>
</reference>
<dbReference type="InterPro" id="IPR036388">
    <property type="entry name" value="WH-like_DNA-bd_sf"/>
</dbReference>
<comment type="caution">
    <text evidence="1">The sequence shown here is derived from an EMBL/GenBank/DDBJ whole genome shotgun (WGS) entry which is preliminary data.</text>
</comment>
<evidence type="ECO:0000313" key="1">
    <source>
        <dbReference type="EMBL" id="HIX36349.1"/>
    </source>
</evidence>
<dbReference type="Gene3D" id="1.10.10.10">
    <property type="entry name" value="Winged helix-like DNA-binding domain superfamily/Winged helix DNA-binding domain"/>
    <property type="match status" value="1"/>
</dbReference>
<proteinExistence type="predicted"/>
<dbReference type="EMBL" id="DXFG01000016">
    <property type="protein sequence ID" value="HIX36349.1"/>
    <property type="molecule type" value="Genomic_DNA"/>
</dbReference>
<dbReference type="AlphaFoldDB" id="A0A9D2AL54"/>
<name>A0A9D2AL54_9FIRM</name>
<reference evidence="1" key="1">
    <citation type="journal article" date="2021" name="PeerJ">
        <title>Extensive microbial diversity within the chicken gut microbiome revealed by metagenomics and culture.</title>
        <authorList>
            <person name="Gilroy R."/>
            <person name="Ravi A."/>
            <person name="Getino M."/>
            <person name="Pursley I."/>
            <person name="Horton D.L."/>
            <person name="Alikhan N.F."/>
            <person name="Baker D."/>
            <person name="Gharbi K."/>
            <person name="Hall N."/>
            <person name="Watson M."/>
            <person name="Adriaenssens E.M."/>
            <person name="Foster-Nyarko E."/>
            <person name="Jarju S."/>
            <person name="Secka A."/>
            <person name="Antonio M."/>
            <person name="Oren A."/>
            <person name="Chaudhuri R.R."/>
            <person name="La Ragione R."/>
            <person name="Hildebrand F."/>
            <person name="Pallen M.J."/>
        </authorList>
    </citation>
    <scope>NUCLEOTIDE SEQUENCE</scope>
    <source>
        <strain evidence="1">ChiHjej12B11-1927</strain>
    </source>
</reference>
<organism evidence="1 2">
    <name type="scientific">Candidatus Blautia pullistercoris</name>
    <dbReference type="NCBI Taxonomy" id="2838499"/>
    <lineage>
        <taxon>Bacteria</taxon>
        <taxon>Bacillati</taxon>
        <taxon>Bacillota</taxon>
        <taxon>Clostridia</taxon>
        <taxon>Lachnospirales</taxon>
        <taxon>Lachnospiraceae</taxon>
        <taxon>Blautia</taxon>
    </lineage>
</organism>
<evidence type="ECO:0000313" key="2">
    <source>
        <dbReference type="Proteomes" id="UP000824230"/>
    </source>
</evidence>
<sequence length="170" mass="19716">MAEPLTLYKLMILYMLAKSEFPLTNAQISGFILDKGYTTYFHLQQAISELTDSELIKVKTVRNSSYFQITPQGKQTLSYFEDQISDGIKKDIADFFKENIIQIREELSDTADYYKGQEEGYQVRCRLRQNNLSLVDLTIAVPTEDAAKAVCLNWKEKRQSIYENLIEFLL</sequence>